<dbReference type="Pfam" id="PF13531">
    <property type="entry name" value="SBP_bac_11"/>
    <property type="match status" value="1"/>
</dbReference>
<dbReference type="Proteomes" id="UP000091979">
    <property type="component" value="Unassembled WGS sequence"/>
</dbReference>
<dbReference type="InterPro" id="IPR022498">
    <property type="entry name" value="ABC_trnspt_W-bd_WtpA"/>
</dbReference>
<feature type="signal peptide" evidence="2">
    <location>
        <begin position="1"/>
        <end position="28"/>
    </location>
</feature>
<keyword evidence="4" id="KW-1185">Reference proteome</keyword>
<feature type="chain" id="PRO_5008600486" evidence="2">
    <location>
        <begin position="29"/>
        <end position="327"/>
    </location>
</feature>
<dbReference type="NCBIfam" id="TIGR03730">
    <property type="entry name" value="tungstate_WtpA"/>
    <property type="match status" value="1"/>
</dbReference>
<evidence type="ECO:0000256" key="1">
    <source>
        <dbReference type="ARBA" id="ARBA00009438"/>
    </source>
</evidence>
<dbReference type="NCBIfam" id="NF003196">
    <property type="entry name" value="PRK04168.1"/>
    <property type="match status" value="1"/>
</dbReference>
<evidence type="ECO:0000313" key="4">
    <source>
        <dbReference type="Proteomes" id="UP000091979"/>
    </source>
</evidence>
<reference evidence="3 4" key="1">
    <citation type="submission" date="2015-01" db="EMBL/GenBank/DDBJ databases">
        <title>Desulfovibrio sp. JC271 draft genome sequence.</title>
        <authorList>
            <person name="Shivani Y."/>
            <person name="Subhash Y."/>
            <person name="Sasikala C."/>
            <person name="Ramana C.V."/>
        </authorList>
    </citation>
    <scope>NUCLEOTIDE SEQUENCE [LARGE SCALE GENOMIC DNA]</scope>
    <source>
        <strain evidence="3 4">JC271</strain>
    </source>
</reference>
<dbReference type="RefSeq" id="WP_066855780.1">
    <property type="nucleotide sequence ID" value="NZ_JXMS01000018.1"/>
</dbReference>
<evidence type="ECO:0000256" key="2">
    <source>
        <dbReference type="SAM" id="SignalP"/>
    </source>
</evidence>
<dbReference type="GO" id="GO:1901359">
    <property type="term" value="F:tungstate binding"/>
    <property type="evidence" value="ECO:0007669"/>
    <property type="project" value="InterPro"/>
</dbReference>
<comment type="caution">
    <text evidence="3">The sequence shown here is derived from an EMBL/GenBank/DDBJ whole genome shotgun (WGS) entry which is preliminary data.</text>
</comment>
<dbReference type="PANTHER" id="PTHR30632:SF16">
    <property type="entry name" value="MOLYBDATE_TUNGSTATE-BINDING PROTEIN WTPA"/>
    <property type="match status" value="1"/>
</dbReference>
<keyword evidence="2" id="KW-0732">Signal</keyword>
<sequence length="327" mass="36481">MSKKWLFRVCALFLLLFGLICTPNFSFAQPSGKLVIFHAGSLSVPFAAMEKAFEAKYPDVDIERQAGGSTKLARLISEHGKKADIMASADYVVINKNLVPQFASWNVRFASNQMVLCYTDKSRYAGKITAGNWYDILQKKDVAWGHSDPNLDPCGYRACMVLQLAEKFYKINGLNAKLVANRPEKNVRPKAVELIAMLKSGQLDYAWEYRSVAVQHGLKFITLDPHLNLGDYKLTPFYKNAVVEVTGKKPGTVINRKGKSITYGITMLDDAKNKEAAELFLAFLFSPENGLKTLKDMGQPPFIPVRTTADGMSKLPLSLKNVVEVRE</sequence>
<comment type="similarity">
    <text evidence="1">Belongs to the bacterial solute-binding protein 1 family. WtpA subfamily.</text>
</comment>
<dbReference type="GO" id="GO:0030973">
    <property type="term" value="F:molybdate ion binding"/>
    <property type="evidence" value="ECO:0007669"/>
    <property type="project" value="TreeGrafter"/>
</dbReference>
<dbReference type="SUPFAM" id="SSF53850">
    <property type="entry name" value="Periplasmic binding protein-like II"/>
    <property type="match status" value="1"/>
</dbReference>
<proteinExistence type="inferred from homology"/>
<dbReference type="Gene3D" id="3.40.190.10">
    <property type="entry name" value="Periplasmic binding protein-like II"/>
    <property type="match status" value="2"/>
</dbReference>
<gene>
    <name evidence="3" type="ORF">SP90_10835</name>
</gene>
<accession>A0A1B7XBH8</accession>
<dbReference type="GO" id="GO:0015689">
    <property type="term" value="P:molybdate ion transport"/>
    <property type="evidence" value="ECO:0007669"/>
    <property type="project" value="TreeGrafter"/>
</dbReference>
<dbReference type="EMBL" id="JXMS01000018">
    <property type="protein sequence ID" value="OBQ50124.1"/>
    <property type="molecule type" value="Genomic_DNA"/>
</dbReference>
<dbReference type="InterPro" id="IPR050682">
    <property type="entry name" value="ModA/WtpA"/>
</dbReference>
<dbReference type="PANTHER" id="PTHR30632">
    <property type="entry name" value="MOLYBDATE-BINDING PERIPLASMIC PROTEIN"/>
    <property type="match status" value="1"/>
</dbReference>
<dbReference type="CDD" id="cd13540">
    <property type="entry name" value="PBP2_ModA_WtpA"/>
    <property type="match status" value="1"/>
</dbReference>
<dbReference type="PATRIC" id="fig|1560234.3.peg.1022"/>
<organism evidence="3 4">
    <name type="scientific">Halodesulfovibrio spirochaetisodalis</name>
    <dbReference type="NCBI Taxonomy" id="1560234"/>
    <lineage>
        <taxon>Bacteria</taxon>
        <taxon>Pseudomonadati</taxon>
        <taxon>Thermodesulfobacteriota</taxon>
        <taxon>Desulfovibrionia</taxon>
        <taxon>Desulfovibrionales</taxon>
        <taxon>Desulfovibrionaceae</taxon>
        <taxon>Halodesulfovibrio</taxon>
    </lineage>
</organism>
<dbReference type="STRING" id="1560234.SP90_10835"/>
<name>A0A1B7XBH8_9BACT</name>
<dbReference type="AlphaFoldDB" id="A0A1B7XBH8"/>
<protein>
    <submittedName>
        <fullName evidence="3">Molybdenum ABC transporter substrate-binding protein</fullName>
    </submittedName>
</protein>
<evidence type="ECO:0000313" key="3">
    <source>
        <dbReference type="EMBL" id="OBQ50124.1"/>
    </source>
</evidence>
<dbReference type="OrthoDB" id="9785015at2"/>